<feature type="domain" description="Heterokaryon incompatibility" evidence="1">
    <location>
        <begin position="51"/>
        <end position="233"/>
    </location>
</feature>
<dbReference type="STRING" id="576137.A0A1L7XNM6"/>
<organism evidence="2 3">
    <name type="scientific">Phialocephala subalpina</name>
    <dbReference type="NCBI Taxonomy" id="576137"/>
    <lineage>
        <taxon>Eukaryota</taxon>
        <taxon>Fungi</taxon>
        <taxon>Dikarya</taxon>
        <taxon>Ascomycota</taxon>
        <taxon>Pezizomycotina</taxon>
        <taxon>Leotiomycetes</taxon>
        <taxon>Helotiales</taxon>
        <taxon>Mollisiaceae</taxon>
        <taxon>Phialocephala</taxon>
        <taxon>Phialocephala fortinii species complex</taxon>
    </lineage>
</organism>
<reference evidence="2 3" key="1">
    <citation type="submission" date="2016-03" db="EMBL/GenBank/DDBJ databases">
        <authorList>
            <person name="Ploux O."/>
        </authorList>
    </citation>
    <scope>NUCLEOTIDE SEQUENCE [LARGE SCALE GENOMIC DNA]</scope>
    <source>
        <strain evidence="2 3">UAMH 11012</strain>
    </source>
</reference>
<protein>
    <submittedName>
        <fullName evidence="2">Related to heterokaryon incompatibility protein (Het-6OR allele)</fullName>
    </submittedName>
</protein>
<dbReference type="Proteomes" id="UP000184330">
    <property type="component" value="Unassembled WGS sequence"/>
</dbReference>
<evidence type="ECO:0000259" key="1">
    <source>
        <dbReference type="Pfam" id="PF06985"/>
    </source>
</evidence>
<dbReference type="InterPro" id="IPR052895">
    <property type="entry name" value="HetReg/Transcr_Mod"/>
</dbReference>
<proteinExistence type="predicted"/>
<dbReference type="Pfam" id="PF26639">
    <property type="entry name" value="Het-6_barrel"/>
    <property type="match status" value="1"/>
</dbReference>
<dbReference type="PANTHER" id="PTHR24148:SF73">
    <property type="entry name" value="HET DOMAIN PROTEIN (AFU_ORTHOLOGUE AFUA_8G01020)"/>
    <property type="match status" value="1"/>
</dbReference>
<name>A0A1L7XNM6_9HELO</name>
<dbReference type="Pfam" id="PF06985">
    <property type="entry name" value="HET"/>
    <property type="match status" value="1"/>
</dbReference>
<dbReference type="OrthoDB" id="3548654at2759"/>
<dbReference type="EMBL" id="FJOG01000039">
    <property type="protein sequence ID" value="CZR66661.1"/>
    <property type="molecule type" value="Genomic_DNA"/>
</dbReference>
<dbReference type="PANTHER" id="PTHR24148">
    <property type="entry name" value="ANKYRIN REPEAT DOMAIN-CONTAINING PROTEIN 39 HOMOLOG-RELATED"/>
    <property type="match status" value="1"/>
</dbReference>
<keyword evidence="3" id="KW-1185">Reference proteome</keyword>
<dbReference type="InterPro" id="IPR010730">
    <property type="entry name" value="HET"/>
</dbReference>
<dbReference type="AlphaFoldDB" id="A0A1L7XNM6"/>
<gene>
    <name evidence="2" type="ORF">PAC_16562</name>
</gene>
<sequence length="688" mass="77786">MAALREPYVSYPLAGKNGERLIRVLKILTKANERRLRCSLKVIDLNKAPVYDCLSYTWSEPLYHELSAGYPLDIRTTTGDLDHEIECDGKMIPITENLEDALLQFSETGFVSNSVEGRQENREGLIWIDAICINQKDEAEKDVQIAMMDEVYTKARRVIAWLGRCDEHVHPALEIIKRIKSIPPEQRQVTITDFECPEYRSLFGNPPISSQQWNDYAAFIQRAWFNRVWIIQEAFLANHIDVLCGPHVLSWKDDLWDVAKFLRDSKLGTSLAVQVDGTAHPDRKSTTYINNSLNNQYQLEAMKEDAAKKPLSLERLLVYGRYFQAGQAQDYVYGLLGIWKSSNKTKKLPPDMSIDQSLKKESDFVARVFTKYSWVSIRNTKDLNILSLVDDPSTRAQQHLHSWVPDYSVGFHVHPLAGVPRPDPEKQRWNASKGLPPFEVPTSNSEKLSVRGILFDVINDTATTYSGVIDQHDINSLLLLLRYPGEKYPTGCTPVEALWRTLIKDTFCEKPAGDQARDTFQYLIAGHVGDLEDASQGFDENANTEEMSTLLEKTESTIGQLGNKYKNDTAIPDMEAIHGIIQKVGSLNPASDEKKKLDRDFDDITESFRVAYSCRRLFRTKQNYLGIAAESLEKGDAVWVLSGAAVPLVLRLAKDGGWKLVGEAYVHGVMNGEVVKLVGKELQKIDLV</sequence>
<evidence type="ECO:0000313" key="2">
    <source>
        <dbReference type="EMBL" id="CZR66661.1"/>
    </source>
</evidence>
<accession>A0A1L7XNM6</accession>
<evidence type="ECO:0000313" key="3">
    <source>
        <dbReference type="Proteomes" id="UP000184330"/>
    </source>
</evidence>